<dbReference type="Proteomes" id="UP000243333">
    <property type="component" value="Unassembled WGS sequence"/>
</dbReference>
<evidence type="ECO:0000259" key="9">
    <source>
        <dbReference type="Pfam" id="PF24877"/>
    </source>
</evidence>
<proteinExistence type="inferred from homology"/>
<feature type="domain" description="Dihydroxy-acid/6-phosphogluconate dehydratase C-terminal" evidence="9">
    <location>
        <begin position="353"/>
        <end position="541"/>
    </location>
</feature>
<keyword evidence="7" id="KW-0028">Amino-acid biosynthesis</keyword>
<keyword evidence="11" id="KW-1185">Reference proteome</keyword>
<dbReference type="InterPro" id="IPR037237">
    <property type="entry name" value="IlvD/EDD_N"/>
</dbReference>
<dbReference type="Pfam" id="PF00920">
    <property type="entry name" value="ILVD_EDD_N"/>
    <property type="match status" value="1"/>
</dbReference>
<dbReference type="FunFam" id="3.50.30.80:FF:000001">
    <property type="entry name" value="Dihydroxy-acid dehydratase"/>
    <property type="match status" value="1"/>
</dbReference>
<keyword evidence="6" id="KW-0456">Lyase</keyword>
<gene>
    <name evidence="10" type="ORF">SAMN05660235_02142</name>
</gene>
<protein>
    <submittedName>
        <fullName evidence="10">Dihydroxy-acid dehydratase</fullName>
    </submittedName>
</protein>
<evidence type="ECO:0000259" key="8">
    <source>
        <dbReference type="Pfam" id="PF00920"/>
    </source>
</evidence>
<evidence type="ECO:0000256" key="3">
    <source>
        <dbReference type="ARBA" id="ARBA00022723"/>
    </source>
</evidence>
<dbReference type="EMBL" id="FNBU01000017">
    <property type="protein sequence ID" value="SDF60836.1"/>
    <property type="molecule type" value="Genomic_DNA"/>
</dbReference>
<keyword evidence="4" id="KW-0408">Iron</keyword>
<dbReference type="InterPro" id="IPR042096">
    <property type="entry name" value="Dihydro-acid_dehy_C"/>
</dbReference>
<evidence type="ECO:0000256" key="2">
    <source>
        <dbReference type="ARBA" id="ARBA00022714"/>
    </source>
</evidence>
<evidence type="ECO:0000256" key="5">
    <source>
        <dbReference type="ARBA" id="ARBA00023014"/>
    </source>
</evidence>
<evidence type="ECO:0000256" key="7">
    <source>
        <dbReference type="ARBA" id="ARBA00023304"/>
    </source>
</evidence>
<evidence type="ECO:0000256" key="1">
    <source>
        <dbReference type="ARBA" id="ARBA00006486"/>
    </source>
</evidence>
<dbReference type="PROSITE" id="PS00886">
    <property type="entry name" value="ILVD_EDD_1"/>
    <property type="match status" value="1"/>
</dbReference>
<dbReference type="GO" id="GO:0009082">
    <property type="term" value="P:branched-chain amino acid biosynthetic process"/>
    <property type="evidence" value="ECO:0007669"/>
    <property type="project" value="UniProtKB-KW"/>
</dbReference>
<keyword evidence="3" id="KW-0479">Metal-binding</keyword>
<dbReference type="SUPFAM" id="SSF52016">
    <property type="entry name" value="LeuD/IlvD-like"/>
    <property type="match status" value="1"/>
</dbReference>
<feature type="domain" description="Dihydroxy-acid/6-phosphogluconate dehydratase N-terminal" evidence="8">
    <location>
        <begin position="32"/>
        <end position="343"/>
    </location>
</feature>
<evidence type="ECO:0000313" key="11">
    <source>
        <dbReference type="Proteomes" id="UP000243333"/>
    </source>
</evidence>
<dbReference type="InterPro" id="IPR000581">
    <property type="entry name" value="ILV_EDD_N"/>
</dbReference>
<keyword evidence="5" id="KW-0411">Iron-sulfur</keyword>
<dbReference type="Gene3D" id="3.50.30.80">
    <property type="entry name" value="IlvD/EDD C-terminal domain-like"/>
    <property type="match status" value="1"/>
</dbReference>
<dbReference type="GO" id="GO:0016836">
    <property type="term" value="F:hydro-lyase activity"/>
    <property type="evidence" value="ECO:0007669"/>
    <property type="project" value="TreeGrafter"/>
</dbReference>
<dbReference type="STRING" id="1123285.SAMN05660235_02142"/>
<dbReference type="GO" id="GO:0005829">
    <property type="term" value="C:cytosol"/>
    <property type="evidence" value="ECO:0007669"/>
    <property type="project" value="TreeGrafter"/>
</dbReference>
<organism evidence="10 11">
    <name type="scientific">Sporolituus thermophilus DSM 23256</name>
    <dbReference type="NCBI Taxonomy" id="1123285"/>
    <lineage>
        <taxon>Bacteria</taxon>
        <taxon>Bacillati</taxon>
        <taxon>Bacillota</taxon>
        <taxon>Negativicutes</taxon>
        <taxon>Selenomonadales</taxon>
        <taxon>Sporomusaceae</taxon>
        <taxon>Sporolituus</taxon>
    </lineage>
</organism>
<accession>A0A1G7MGS4</accession>
<evidence type="ECO:0000256" key="4">
    <source>
        <dbReference type="ARBA" id="ARBA00023004"/>
    </source>
</evidence>
<sequence>MTNRLSSFSPYQRAIAKGHLCSCGTAYADLDKPLIAIVNSWNEIVPGHAHLRDLAAHVKRGIADAGALPLEFNTIAVCDGITQSHNGMKYVLPSRELIADSIEIMVRGHGIFDGMVLLGSCDKVTPAMLMAAARLNIPAVMLTGGPMVNRIKPKQSKAARQSFIRGEIDEKALVDVTREYYPHPGICPFLGTANTMSIVAEALGLALPGSGTAPALSAERDRLAYATGRAIVDLVNKDIRPRAIMTRAALENALVVVLAIGGSLNTVLHLPAIAHEAGLTLTMADFDRISKRTPLITRIYPNSDEYTVADLHPVGGVPTLMKELAPLLDLSVLTVTGRTLADNLSGANSADGQVIRPLSNPYQCEGGIAVLQGNLAPDGAVVKSSAVPRELWQFRGPARVFESEEECMAAADAGTIRSGEVIVIRNEGPVGGPGMREMHRATEILSKVGRVAIITDGRFSGASGGLAIGYLSPEAALGGPIGLVATGDIIAIDIAARTLTWEVDEQTAAQRRAAARPRRTETDSAFLKLYSAATLSAAQGAIRKHDF</sequence>
<dbReference type="InterPro" id="IPR020558">
    <property type="entry name" value="DiOHA_6PGluconate_deHydtase_CS"/>
</dbReference>
<dbReference type="InterPro" id="IPR056740">
    <property type="entry name" value="ILV_EDD_C"/>
</dbReference>
<comment type="similarity">
    <text evidence="1">Belongs to the IlvD/Edd family.</text>
</comment>
<dbReference type="AlphaFoldDB" id="A0A1G7MGS4"/>
<dbReference type="GO" id="GO:0046872">
    <property type="term" value="F:metal ion binding"/>
    <property type="evidence" value="ECO:0007669"/>
    <property type="project" value="UniProtKB-KW"/>
</dbReference>
<reference evidence="11" key="1">
    <citation type="submission" date="2016-10" db="EMBL/GenBank/DDBJ databases">
        <authorList>
            <person name="Varghese N."/>
            <person name="Submissions S."/>
        </authorList>
    </citation>
    <scope>NUCLEOTIDE SEQUENCE [LARGE SCALE GENOMIC DNA]</scope>
    <source>
        <strain evidence="11">DSM 23256</strain>
    </source>
</reference>
<dbReference type="Pfam" id="PF24877">
    <property type="entry name" value="ILV_EDD_C"/>
    <property type="match status" value="1"/>
</dbReference>
<dbReference type="PANTHER" id="PTHR43661">
    <property type="entry name" value="D-XYLONATE DEHYDRATASE"/>
    <property type="match status" value="1"/>
</dbReference>
<evidence type="ECO:0000313" key="10">
    <source>
        <dbReference type="EMBL" id="SDF60836.1"/>
    </source>
</evidence>
<dbReference type="PROSITE" id="PS00887">
    <property type="entry name" value="ILVD_EDD_2"/>
    <property type="match status" value="1"/>
</dbReference>
<dbReference type="SUPFAM" id="SSF143975">
    <property type="entry name" value="IlvD/EDD N-terminal domain-like"/>
    <property type="match status" value="1"/>
</dbReference>
<keyword evidence="2" id="KW-0001">2Fe-2S</keyword>
<dbReference type="OrthoDB" id="9807077at2"/>
<dbReference type="PANTHER" id="PTHR43661:SF1">
    <property type="entry name" value="PHOSPHOGLUCONATE DEHYDRATASE"/>
    <property type="match status" value="1"/>
</dbReference>
<name>A0A1G7MGS4_9FIRM</name>
<evidence type="ECO:0000256" key="6">
    <source>
        <dbReference type="ARBA" id="ARBA00023239"/>
    </source>
</evidence>
<keyword evidence="7" id="KW-0100">Branched-chain amino acid biosynthesis</keyword>
<dbReference type="RefSeq" id="WP_093690717.1">
    <property type="nucleotide sequence ID" value="NZ_FNBU01000017.1"/>
</dbReference>
<dbReference type="GO" id="GO:0051537">
    <property type="term" value="F:2 iron, 2 sulfur cluster binding"/>
    <property type="evidence" value="ECO:0007669"/>
    <property type="project" value="UniProtKB-KW"/>
</dbReference>